<dbReference type="InterPro" id="IPR004398">
    <property type="entry name" value="RNA_MeTrfase_RsmD"/>
</dbReference>
<protein>
    <submittedName>
        <fullName evidence="4">16S rRNA (Guanine966-N2)-methyltransferase</fullName>
    </submittedName>
</protein>
<dbReference type="GO" id="GO:0008168">
    <property type="term" value="F:methyltransferase activity"/>
    <property type="evidence" value="ECO:0007669"/>
    <property type="project" value="UniProtKB-KW"/>
</dbReference>
<proteinExistence type="predicted"/>
<accession>A0A1H0T234</accession>
<dbReference type="PANTHER" id="PTHR43542:SF1">
    <property type="entry name" value="METHYLTRANSFERASE"/>
    <property type="match status" value="1"/>
</dbReference>
<keyword evidence="5" id="KW-1185">Reference proteome</keyword>
<dbReference type="STRING" id="405564.SAMN04487905_104299"/>
<dbReference type="Proteomes" id="UP000199497">
    <property type="component" value="Unassembled WGS sequence"/>
</dbReference>
<keyword evidence="2 4" id="KW-0808">Transferase</keyword>
<feature type="region of interest" description="Disordered" evidence="3">
    <location>
        <begin position="1"/>
        <end position="25"/>
    </location>
</feature>
<dbReference type="NCBIfam" id="TIGR00095">
    <property type="entry name" value="16S rRNA (guanine(966)-N(2))-methyltransferase RsmD"/>
    <property type="match status" value="1"/>
</dbReference>
<evidence type="ECO:0000256" key="2">
    <source>
        <dbReference type="ARBA" id="ARBA00022679"/>
    </source>
</evidence>
<evidence type="ECO:0000256" key="1">
    <source>
        <dbReference type="ARBA" id="ARBA00022603"/>
    </source>
</evidence>
<dbReference type="InterPro" id="IPR029063">
    <property type="entry name" value="SAM-dependent_MTases_sf"/>
</dbReference>
<evidence type="ECO:0000313" key="4">
    <source>
        <dbReference type="EMBL" id="SDP48113.1"/>
    </source>
</evidence>
<evidence type="ECO:0000313" key="5">
    <source>
        <dbReference type="Proteomes" id="UP000199497"/>
    </source>
</evidence>
<reference evidence="5" key="1">
    <citation type="submission" date="2016-10" db="EMBL/GenBank/DDBJ databases">
        <authorList>
            <person name="Varghese N."/>
            <person name="Submissions S."/>
        </authorList>
    </citation>
    <scope>NUCLEOTIDE SEQUENCE [LARGE SCALE GENOMIC DNA]</scope>
    <source>
        <strain evidence="5">DSM 46732</strain>
    </source>
</reference>
<dbReference type="PANTHER" id="PTHR43542">
    <property type="entry name" value="METHYLTRANSFERASE"/>
    <property type="match status" value="1"/>
</dbReference>
<dbReference type="CDD" id="cd02440">
    <property type="entry name" value="AdoMet_MTases"/>
    <property type="match status" value="1"/>
</dbReference>
<evidence type="ECO:0000256" key="3">
    <source>
        <dbReference type="SAM" id="MobiDB-lite"/>
    </source>
</evidence>
<dbReference type="Pfam" id="PF03602">
    <property type="entry name" value="Cons_hypoth95"/>
    <property type="match status" value="1"/>
</dbReference>
<dbReference type="EMBL" id="FNJR01000004">
    <property type="protein sequence ID" value="SDP48113.1"/>
    <property type="molecule type" value="Genomic_DNA"/>
</dbReference>
<keyword evidence="1 4" id="KW-0489">Methyltransferase</keyword>
<dbReference type="SUPFAM" id="SSF53335">
    <property type="entry name" value="S-adenosyl-L-methionine-dependent methyltransferases"/>
    <property type="match status" value="1"/>
</dbReference>
<dbReference type="AlphaFoldDB" id="A0A1H0T234"/>
<organism evidence="4 5">
    <name type="scientific">Actinopolyspora xinjiangensis</name>
    <dbReference type="NCBI Taxonomy" id="405564"/>
    <lineage>
        <taxon>Bacteria</taxon>
        <taxon>Bacillati</taxon>
        <taxon>Actinomycetota</taxon>
        <taxon>Actinomycetes</taxon>
        <taxon>Actinopolysporales</taxon>
        <taxon>Actinopolysporaceae</taxon>
        <taxon>Actinopolyspora</taxon>
    </lineage>
</organism>
<dbReference type="PROSITE" id="PS00092">
    <property type="entry name" value="N6_MTASE"/>
    <property type="match status" value="1"/>
</dbReference>
<dbReference type="GO" id="GO:0003676">
    <property type="term" value="F:nucleic acid binding"/>
    <property type="evidence" value="ECO:0007669"/>
    <property type="project" value="InterPro"/>
</dbReference>
<dbReference type="InterPro" id="IPR002052">
    <property type="entry name" value="DNA_methylase_N6_adenine_CS"/>
</dbReference>
<sequence>MTPGLSRVGPGHGRGHRAPPSGELRDLGALLGTGSGGVTVLVGTHPCGLRHVPVGEDVPVTRIVAGTAGGRRIEVPQRGTRPVTERVREALFSSLEAMTELSGVRVLDLFSGSGGFGFEALSRGAGHVTFVESDRRAAGVLRRNAGTLGFRSIDIEQIPVRSVLGGSPREPYDLVFADPPFAMESAELDECWQALARNGWLAGDGLVIVERFWSSPAPRWPEGIEELRTRRYGDAAVYWAERVPPE</sequence>
<gene>
    <name evidence="4" type="ORF">SAMN04487905_104299</name>
</gene>
<name>A0A1H0T234_9ACTN</name>
<dbReference type="Gene3D" id="3.40.50.150">
    <property type="entry name" value="Vaccinia Virus protein VP39"/>
    <property type="match status" value="1"/>
</dbReference>
<dbReference type="GO" id="GO:0031167">
    <property type="term" value="P:rRNA methylation"/>
    <property type="evidence" value="ECO:0007669"/>
    <property type="project" value="InterPro"/>
</dbReference>